<gene>
    <name evidence="11 13" type="primary">plsY</name>
    <name evidence="13" type="ORF">IG617_04335</name>
</gene>
<evidence type="ECO:0000256" key="5">
    <source>
        <dbReference type="ARBA" id="ARBA00022692"/>
    </source>
</evidence>
<keyword evidence="7 11" id="KW-0443">Lipid metabolism</keyword>
<dbReference type="RefSeq" id="WP_192107696.1">
    <property type="nucleotide sequence ID" value="NZ_JACYXJ010000002.1"/>
</dbReference>
<evidence type="ECO:0000256" key="7">
    <source>
        <dbReference type="ARBA" id="ARBA00023098"/>
    </source>
</evidence>
<evidence type="ECO:0000256" key="8">
    <source>
        <dbReference type="ARBA" id="ARBA00023136"/>
    </source>
</evidence>
<comment type="subcellular location">
    <subcellularLocation>
        <location evidence="11">Cell membrane</location>
        <topology evidence="11">Multi-pass membrane protein</topology>
    </subcellularLocation>
    <subcellularLocation>
        <location evidence="1">Membrane</location>
        <topology evidence="1">Multi-pass membrane protein</topology>
    </subcellularLocation>
</comment>
<dbReference type="Proteomes" id="UP000615687">
    <property type="component" value="Unassembled WGS sequence"/>
</dbReference>
<comment type="catalytic activity">
    <reaction evidence="11">
        <text>an acyl phosphate + sn-glycerol 3-phosphate = a 1-acyl-sn-glycero-3-phosphate + phosphate</text>
        <dbReference type="Rhea" id="RHEA:34075"/>
        <dbReference type="ChEBI" id="CHEBI:43474"/>
        <dbReference type="ChEBI" id="CHEBI:57597"/>
        <dbReference type="ChEBI" id="CHEBI:57970"/>
        <dbReference type="ChEBI" id="CHEBI:59918"/>
        <dbReference type="EC" id="2.3.1.275"/>
    </reaction>
</comment>
<dbReference type="InterPro" id="IPR003811">
    <property type="entry name" value="G3P_acylTferase_PlsY"/>
</dbReference>
<dbReference type="PROSITE" id="PS50259">
    <property type="entry name" value="G_PROTEIN_RECEP_F3_4"/>
    <property type="match status" value="1"/>
</dbReference>
<evidence type="ECO:0000256" key="6">
    <source>
        <dbReference type="ARBA" id="ARBA00022989"/>
    </source>
</evidence>
<dbReference type="EMBL" id="JACYXJ010000002">
    <property type="protein sequence ID" value="MBD8875513.1"/>
    <property type="molecule type" value="Genomic_DNA"/>
</dbReference>
<dbReference type="InterPro" id="IPR017978">
    <property type="entry name" value="GPCR_3_C"/>
</dbReference>
<evidence type="ECO:0000259" key="12">
    <source>
        <dbReference type="PROSITE" id="PS50259"/>
    </source>
</evidence>
<keyword evidence="4 11" id="KW-0808">Transferase</keyword>
<evidence type="ECO:0000256" key="4">
    <source>
        <dbReference type="ARBA" id="ARBA00022679"/>
    </source>
</evidence>
<dbReference type="PANTHER" id="PTHR30309">
    <property type="entry name" value="INNER MEMBRANE PROTEIN YGIH"/>
    <property type="match status" value="1"/>
</dbReference>
<reference evidence="13 14" key="1">
    <citation type="submission" date="2020-09" db="EMBL/GenBank/DDBJ databases">
        <title>The genome sequence of type strain Labrenzia polysiphoniae KACC 19711.</title>
        <authorList>
            <person name="Liu Y."/>
        </authorList>
    </citation>
    <scope>NUCLEOTIDE SEQUENCE [LARGE SCALE GENOMIC DNA]</scope>
    <source>
        <strain evidence="13 14">KACC 19711</strain>
    </source>
</reference>
<organism evidence="13 14">
    <name type="scientific">Roseibium polysiphoniae</name>
    <dbReference type="NCBI Taxonomy" id="2571221"/>
    <lineage>
        <taxon>Bacteria</taxon>
        <taxon>Pseudomonadati</taxon>
        <taxon>Pseudomonadota</taxon>
        <taxon>Alphaproteobacteria</taxon>
        <taxon>Hyphomicrobiales</taxon>
        <taxon>Stappiaceae</taxon>
        <taxon>Roseibium</taxon>
    </lineage>
</organism>
<feature type="transmembrane region" description="Helical" evidence="11">
    <location>
        <begin position="63"/>
        <end position="82"/>
    </location>
</feature>
<evidence type="ECO:0000256" key="2">
    <source>
        <dbReference type="ARBA" id="ARBA00022475"/>
    </source>
</evidence>
<evidence type="ECO:0000256" key="1">
    <source>
        <dbReference type="ARBA" id="ARBA00004141"/>
    </source>
</evidence>
<feature type="transmembrane region" description="Helical" evidence="11">
    <location>
        <begin position="88"/>
        <end position="108"/>
    </location>
</feature>
<keyword evidence="9 11" id="KW-0594">Phospholipid biosynthesis</keyword>
<feature type="transmembrane region" description="Helical" evidence="11">
    <location>
        <begin position="12"/>
        <end position="33"/>
    </location>
</feature>
<feature type="transmembrane region" description="Helical" evidence="11">
    <location>
        <begin position="120"/>
        <end position="145"/>
    </location>
</feature>
<dbReference type="EC" id="2.3.1.275" evidence="11"/>
<evidence type="ECO:0000256" key="9">
    <source>
        <dbReference type="ARBA" id="ARBA00023209"/>
    </source>
</evidence>
<comment type="caution">
    <text evidence="13">The sequence shown here is derived from an EMBL/GenBank/DDBJ whole genome shotgun (WGS) entry which is preliminary data.</text>
</comment>
<protein>
    <recommendedName>
        <fullName evidence="11">Glycerol-3-phosphate acyltransferase</fullName>
    </recommendedName>
    <alternativeName>
        <fullName evidence="11">Acyl-PO4 G3P acyltransferase</fullName>
    </alternativeName>
    <alternativeName>
        <fullName evidence="11">Acyl-phosphate--glycerol-3-phosphate acyltransferase</fullName>
    </alternativeName>
    <alternativeName>
        <fullName evidence="11">G3P acyltransferase</fullName>
        <shortName evidence="11">GPAT</shortName>
        <ecNumber evidence="11">2.3.1.275</ecNumber>
    </alternativeName>
    <alternativeName>
        <fullName evidence="11">Lysophosphatidic acid synthase</fullName>
        <shortName evidence="11">LPA synthase</shortName>
    </alternativeName>
</protein>
<feature type="domain" description="G-protein coupled receptors family 3 profile" evidence="12">
    <location>
        <begin position="68"/>
        <end position="198"/>
    </location>
</feature>
<keyword evidence="8 11" id="KW-0472">Membrane</keyword>
<evidence type="ECO:0000256" key="3">
    <source>
        <dbReference type="ARBA" id="ARBA00022516"/>
    </source>
</evidence>
<accession>A0ABR9C7D3</accession>
<comment type="subunit">
    <text evidence="11">Probably interacts with PlsX.</text>
</comment>
<comment type="similarity">
    <text evidence="11">Belongs to the PlsY family.</text>
</comment>
<feature type="transmembrane region" description="Helical" evidence="11">
    <location>
        <begin position="157"/>
        <end position="184"/>
    </location>
</feature>
<keyword evidence="10 11" id="KW-1208">Phospholipid metabolism</keyword>
<keyword evidence="14" id="KW-1185">Reference proteome</keyword>
<dbReference type="Pfam" id="PF02660">
    <property type="entry name" value="G3P_acyltransf"/>
    <property type="match status" value="1"/>
</dbReference>
<sequence length="216" mass="23091">MPDPTSWNLAWPLVLAVLAFGYLLGSIPFGLIITRLGGMGDVREIGSGNIGATNVLRTGNKKLAAATLVCDALKGTIAVLVVKHFFGAELALIAGFAAFLGHLFPVWLKFKGGKGVATYIGVLLGLNWPFALLFCAVWLTCAFLFRYSSLSAFVASILTPLVLFAAGYVQMAAMFVILTLILFLKHHENIKRLLNGEETKIGNKSKPVEAPPGSPT</sequence>
<keyword evidence="3 11" id="KW-0444">Lipid biosynthesis</keyword>
<evidence type="ECO:0000256" key="10">
    <source>
        <dbReference type="ARBA" id="ARBA00023264"/>
    </source>
</evidence>
<keyword evidence="5 11" id="KW-0812">Transmembrane</keyword>
<evidence type="ECO:0000313" key="14">
    <source>
        <dbReference type="Proteomes" id="UP000615687"/>
    </source>
</evidence>
<dbReference type="SMART" id="SM01207">
    <property type="entry name" value="G3P_acyltransf"/>
    <property type="match status" value="1"/>
</dbReference>
<comment type="function">
    <text evidence="11">Catalyzes the transfer of an acyl group from acyl-phosphate (acyl-PO(4)) to glycerol-3-phosphate (G3P) to form lysophosphatidic acid (LPA). This enzyme utilizes acyl-phosphate as fatty acyl donor, but not acyl-CoA or acyl-ACP.</text>
</comment>
<dbReference type="HAMAP" id="MF_01043">
    <property type="entry name" value="PlsY"/>
    <property type="match status" value="1"/>
</dbReference>
<keyword evidence="6 11" id="KW-1133">Transmembrane helix</keyword>
<evidence type="ECO:0000313" key="13">
    <source>
        <dbReference type="EMBL" id="MBD8875513.1"/>
    </source>
</evidence>
<proteinExistence type="inferred from homology"/>
<comment type="pathway">
    <text evidence="11">Lipid metabolism; phospholipid metabolism.</text>
</comment>
<dbReference type="PANTHER" id="PTHR30309:SF0">
    <property type="entry name" value="GLYCEROL-3-PHOSPHATE ACYLTRANSFERASE-RELATED"/>
    <property type="match status" value="1"/>
</dbReference>
<evidence type="ECO:0000256" key="11">
    <source>
        <dbReference type="HAMAP-Rule" id="MF_01043"/>
    </source>
</evidence>
<keyword evidence="2 11" id="KW-1003">Cell membrane</keyword>
<dbReference type="NCBIfam" id="TIGR00023">
    <property type="entry name" value="glycerol-3-phosphate 1-O-acyltransferase PlsY"/>
    <property type="match status" value="1"/>
</dbReference>
<name>A0ABR9C7D3_9HYPH</name>